<dbReference type="InterPro" id="IPR050955">
    <property type="entry name" value="Plant_Biomass_Hydrol_Est"/>
</dbReference>
<dbReference type="InterPro" id="IPR010126">
    <property type="entry name" value="Esterase_phb"/>
</dbReference>
<keyword evidence="2" id="KW-0378">Hydrolase</keyword>
<feature type="signal peptide" evidence="3">
    <location>
        <begin position="1"/>
        <end position="27"/>
    </location>
</feature>
<evidence type="ECO:0000256" key="3">
    <source>
        <dbReference type="SAM" id="SignalP"/>
    </source>
</evidence>
<evidence type="ECO:0000256" key="2">
    <source>
        <dbReference type="ARBA" id="ARBA00022801"/>
    </source>
</evidence>
<dbReference type="PANTHER" id="PTHR43037:SF5">
    <property type="entry name" value="FERULOYL ESTERASE"/>
    <property type="match status" value="1"/>
</dbReference>
<comment type="caution">
    <text evidence="4">The sequence shown here is derived from an EMBL/GenBank/DDBJ whole genome shotgun (WGS) entry which is preliminary data.</text>
</comment>
<dbReference type="RefSeq" id="WP_305173447.1">
    <property type="nucleotide sequence ID" value="NZ_JAUUDS010000005.1"/>
</dbReference>
<keyword evidence="1 3" id="KW-0732">Signal</keyword>
<feature type="chain" id="PRO_5045802379" evidence="3">
    <location>
        <begin position="28"/>
        <end position="291"/>
    </location>
</feature>
<sequence length="291" mass="30499">MKTVSCSRLPILLASAFALLVAGRATAQRCTLPADVRAPAGWQGDRALPLVILLHGSTATGAAMLRDSGLAATADRHNFLIAYPDGGIRAGGGFVWNIPGVPTVEGKVPGPDARDDVAHLTGMVDRLVAAGCADAAQVYVTGLSGGGRMTSWLGCVAPDRFAAIAPVVGLRAGNPLAGDPQRPDPRTCRPKTPVTVIAFAGDADRTNPVGGGGAGYWQYPMHAAEQRWAQLNGCTASPTTRRVSRSVYEERYADCRQGTEVVARITVGGGHSWVVDNEALWELLSRHRRGG</sequence>
<dbReference type="Proteomes" id="UP001230685">
    <property type="component" value="Unassembled WGS sequence"/>
</dbReference>
<name>A0ABT9EL89_9SPHN</name>
<evidence type="ECO:0000256" key="1">
    <source>
        <dbReference type="ARBA" id="ARBA00022729"/>
    </source>
</evidence>
<dbReference type="PANTHER" id="PTHR43037">
    <property type="entry name" value="UNNAMED PRODUCT-RELATED"/>
    <property type="match status" value="1"/>
</dbReference>
<accession>A0ABT9EL89</accession>
<reference evidence="4 5" key="1">
    <citation type="submission" date="2023-07" db="EMBL/GenBank/DDBJ databases">
        <authorList>
            <person name="Kim M.K."/>
        </authorList>
    </citation>
    <scope>NUCLEOTIDE SEQUENCE [LARGE SCALE GENOMIC DNA]</scope>
    <source>
        <strain evidence="4 5">KR1UV-12</strain>
    </source>
</reference>
<dbReference type="EMBL" id="JAUUDS010000005">
    <property type="protein sequence ID" value="MDP1027735.1"/>
    <property type="molecule type" value="Genomic_DNA"/>
</dbReference>
<dbReference type="SUPFAM" id="SSF53474">
    <property type="entry name" value="alpha/beta-Hydrolases"/>
    <property type="match status" value="1"/>
</dbReference>
<evidence type="ECO:0000313" key="5">
    <source>
        <dbReference type="Proteomes" id="UP001230685"/>
    </source>
</evidence>
<proteinExistence type="predicted"/>
<dbReference type="InterPro" id="IPR029058">
    <property type="entry name" value="AB_hydrolase_fold"/>
</dbReference>
<keyword evidence="5" id="KW-1185">Reference proteome</keyword>
<protein>
    <submittedName>
        <fullName evidence="4">PHB depolymerase family esterase</fullName>
    </submittedName>
</protein>
<gene>
    <name evidence="4" type="ORF">Q5H91_10960</name>
</gene>
<evidence type="ECO:0000313" key="4">
    <source>
        <dbReference type="EMBL" id="MDP1027735.1"/>
    </source>
</evidence>
<dbReference type="Pfam" id="PF10503">
    <property type="entry name" value="Esterase_PHB"/>
    <property type="match status" value="1"/>
</dbReference>
<organism evidence="4 5">
    <name type="scientific">Sphingomonas aurea</name>
    <dbReference type="NCBI Taxonomy" id="3063994"/>
    <lineage>
        <taxon>Bacteria</taxon>
        <taxon>Pseudomonadati</taxon>
        <taxon>Pseudomonadota</taxon>
        <taxon>Alphaproteobacteria</taxon>
        <taxon>Sphingomonadales</taxon>
        <taxon>Sphingomonadaceae</taxon>
        <taxon>Sphingomonas</taxon>
    </lineage>
</organism>
<dbReference type="Gene3D" id="3.40.50.1820">
    <property type="entry name" value="alpha/beta hydrolase"/>
    <property type="match status" value="1"/>
</dbReference>